<dbReference type="HOGENOM" id="CLU_640246_0_0_1"/>
<dbReference type="Proteomes" id="UP000054279">
    <property type="component" value="Unassembled WGS sequence"/>
</dbReference>
<dbReference type="InterPro" id="IPR011990">
    <property type="entry name" value="TPR-like_helical_dom_sf"/>
</dbReference>
<dbReference type="AlphaFoldDB" id="A0A0C9UFS0"/>
<evidence type="ECO:0000313" key="1">
    <source>
        <dbReference type="EMBL" id="KIJ24306.1"/>
    </source>
</evidence>
<dbReference type="Gene3D" id="1.25.40.10">
    <property type="entry name" value="Tetratricopeptide repeat domain"/>
    <property type="match status" value="1"/>
</dbReference>
<evidence type="ECO:0000313" key="2">
    <source>
        <dbReference type="Proteomes" id="UP000054279"/>
    </source>
</evidence>
<dbReference type="EMBL" id="KN837504">
    <property type="protein sequence ID" value="KIJ24306.1"/>
    <property type="molecule type" value="Genomic_DNA"/>
</dbReference>
<reference evidence="1 2" key="1">
    <citation type="submission" date="2014-06" db="EMBL/GenBank/DDBJ databases">
        <title>Evolutionary Origins and Diversification of the Mycorrhizal Mutualists.</title>
        <authorList>
            <consortium name="DOE Joint Genome Institute"/>
            <consortium name="Mycorrhizal Genomics Consortium"/>
            <person name="Kohler A."/>
            <person name="Kuo A."/>
            <person name="Nagy L.G."/>
            <person name="Floudas D."/>
            <person name="Copeland A."/>
            <person name="Barry K.W."/>
            <person name="Cichocki N."/>
            <person name="Veneault-Fourrey C."/>
            <person name="LaButti K."/>
            <person name="Lindquist E.A."/>
            <person name="Lipzen A."/>
            <person name="Lundell T."/>
            <person name="Morin E."/>
            <person name="Murat C."/>
            <person name="Riley R."/>
            <person name="Ohm R."/>
            <person name="Sun H."/>
            <person name="Tunlid A."/>
            <person name="Henrissat B."/>
            <person name="Grigoriev I.V."/>
            <person name="Hibbett D.S."/>
            <person name="Martin F."/>
        </authorList>
    </citation>
    <scope>NUCLEOTIDE SEQUENCE [LARGE SCALE GENOMIC DNA]</scope>
    <source>
        <strain evidence="1 2">SS14</strain>
    </source>
</reference>
<keyword evidence="2" id="KW-1185">Reference proteome</keyword>
<feature type="non-terminal residue" evidence="1">
    <location>
        <position position="429"/>
    </location>
</feature>
<protein>
    <submittedName>
        <fullName evidence="1">Uncharacterized protein</fullName>
    </submittedName>
</protein>
<name>A0A0C9UFS0_SPHS4</name>
<gene>
    <name evidence="1" type="ORF">M422DRAFT_274947</name>
</gene>
<organism evidence="1 2">
    <name type="scientific">Sphaerobolus stellatus (strain SS14)</name>
    <dbReference type="NCBI Taxonomy" id="990650"/>
    <lineage>
        <taxon>Eukaryota</taxon>
        <taxon>Fungi</taxon>
        <taxon>Dikarya</taxon>
        <taxon>Basidiomycota</taxon>
        <taxon>Agaricomycotina</taxon>
        <taxon>Agaricomycetes</taxon>
        <taxon>Phallomycetidae</taxon>
        <taxon>Geastrales</taxon>
        <taxon>Sphaerobolaceae</taxon>
        <taxon>Sphaerobolus</taxon>
    </lineage>
</organism>
<proteinExistence type="predicted"/>
<sequence length="429" mass="48039">MLARSARSITASRSLQPSTWPLHYPQSQSPGPIAGREFVRHTHFQLLQRLAAKRSVEASNDVKVPSIQVPFAVRTAAWSLEQQIRDKEIEYLADTYTYFRDVFTRFKANTNDISSFGGLSLFSRPPEEILRDARILLSLSPNKDHAILHASLYDDILSLFQLSSVDSPVQLATSVLNDNLGQCDPIALSHIFDHICHLIEASPSERNTSAVAYLDVWFDRLAQAGNKESAELLCLWIFRLPYYFGVVPNRLHHRAVMKALLGASMPAEAWNWLEHMRYFSNVQGRISSAEASAADWLKRILGLNTSKMASQPIDAIWIKPVAEDYDIFFSYFSKQGDLEAAKKAIEEMSRGSGATVPTKQSWHMLIATLLAHSKSNVDTVRNFLGHMQLAGFSVSLDAVEIVSGRGPLENWVPSELLDLLTSLPVDRSE</sequence>
<accession>A0A0C9UFS0</accession>